<dbReference type="EMBL" id="VSSQ01021451">
    <property type="protein sequence ID" value="MPM67044.1"/>
    <property type="molecule type" value="Genomic_DNA"/>
</dbReference>
<proteinExistence type="predicted"/>
<organism evidence="1">
    <name type="scientific">bioreactor metagenome</name>
    <dbReference type="NCBI Taxonomy" id="1076179"/>
    <lineage>
        <taxon>unclassified sequences</taxon>
        <taxon>metagenomes</taxon>
        <taxon>ecological metagenomes</taxon>
    </lineage>
</organism>
<dbReference type="AlphaFoldDB" id="A0A645BZA5"/>
<name>A0A645BZA5_9ZZZZ</name>
<comment type="caution">
    <text evidence="1">The sequence shown here is derived from an EMBL/GenBank/DDBJ whole genome shotgun (WGS) entry which is preliminary data.</text>
</comment>
<evidence type="ECO:0000313" key="1">
    <source>
        <dbReference type="EMBL" id="MPM67044.1"/>
    </source>
</evidence>
<reference evidence="1" key="1">
    <citation type="submission" date="2019-08" db="EMBL/GenBank/DDBJ databases">
        <authorList>
            <person name="Kucharzyk K."/>
            <person name="Murdoch R.W."/>
            <person name="Higgins S."/>
            <person name="Loffler F."/>
        </authorList>
    </citation>
    <scope>NUCLEOTIDE SEQUENCE</scope>
</reference>
<sequence length="128" mass="13223">MVLGDGLKGFAGVGHLFDGHVKIGVQFEAHSHIHGGAQPAGFVGMRFGGGQAKDIRGELHGGRALTAAARDANLGDGNFCTFLGAFHAFAQGVGQAFQNGAVHVGAGMHIAKADDGALGFRTWHFETR</sequence>
<accession>A0A645BZA5</accession>
<gene>
    <name evidence="1" type="ORF">SDC9_113960</name>
</gene>
<protein>
    <submittedName>
        <fullName evidence="1">Uncharacterized protein</fullName>
    </submittedName>
</protein>